<dbReference type="GO" id="GO:0008270">
    <property type="term" value="F:zinc ion binding"/>
    <property type="evidence" value="ECO:0007669"/>
    <property type="project" value="InterPro"/>
</dbReference>
<feature type="domain" description="Peptidase M10 metallopeptidase" evidence="5">
    <location>
        <begin position="207"/>
        <end position="258"/>
    </location>
</feature>
<dbReference type="Proteomes" id="UP000198857">
    <property type="component" value="Unassembled WGS sequence"/>
</dbReference>
<keyword evidence="4" id="KW-0862">Zinc</keyword>
<accession>A0A1I5S7U5</accession>
<dbReference type="STRING" id="1523247.SAMN05660464_3840"/>
<gene>
    <name evidence="6" type="ORF">SAMN05660464_3840</name>
</gene>
<evidence type="ECO:0000259" key="5">
    <source>
        <dbReference type="Pfam" id="PF00413"/>
    </source>
</evidence>
<evidence type="ECO:0000256" key="1">
    <source>
        <dbReference type="ARBA" id="ARBA00022670"/>
    </source>
</evidence>
<reference evidence="7" key="1">
    <citation type="submission" date="2016-10" db="EMBL/GenBank/DDBJ databases">
        <authorList>
            <person name="Varghese N."/>
            <person name="Submissions S."/>
        </authorList>
    </citation>
    <scope>NUCLEOTIDE SEQUENCE [LARGE SCALE GENOMIC DNA]</scope>
    <source>
        <strain evidence="7">DSM 44208</strain>
    </source>
</reference>
<dbReference type="GO" id="GO:0031012">
    <property type="term" value="C:extracellular matrix"/>
    <property type="evidence" value="ECO:0007669"/>
    <property type="project" value="InterPro"/>
</dbReference>
<proteinExistence type="predicted"/>
<keyword evidence="2" id="KW-0479">Metal-binding</keyword>
<organism evidence="6 7">
    <name type="scientific">Geodermatophilus dictyosporus</name>
    <dbReference type="NCBI Taxonomy" id="1523247"/>
    <lineage>
        <taxon>Bacteria</taxon>
        <taxon>Bacillati</taxon>
        <taxon>Actinomycetota</taxon>
        <taxon>Actinomycetes</taxon>
        <taxon>Geodermatophilales</taxon>
        <taxon>Geodermatophilaceae</taxon>
        <taxon>Geodermatophilus</taxon>
    </lineage>
</organism>
<protein>
    <submittedName>
        <fullName evidence="6">Matrixin</fullName>
    </submittedName>
</protein>
<evidence type="ECO:0000256" key="2">
    <source>
        <dbReference type="ARBA" id="ARBA00022723"/>
    </source>
</evidence>
<dbReference type="InterPro" id="IPR001818">
    <property type="entry name" value="Pept_M10_metallopeptidase"/>
</dbReference>
<dbReference type="GO" id="GO:0004222">
    <property type="term" value="F:metalloendopeptidase activity"/>
    <property type="evidence" value="ECO:0007669"/>
    <property type="project" value="InterPro"/>
</dbReference>
<sequence length="283" mass="28211">MDGGPHHLGGLPVPAPHRGNARGLPAVALVLALALGAVWLAGSPGRPWSPAPVVAAVGGAPGDRPTPGVGAADAPLGRPPAVPELGTWSFLQHQGDGETPVAYDPCRPVHYVVRPDGAPAEGARLVAEAVAEVSAATGLRFVADGATDEAWSEDRPATQPGRYGDRWAPVLVTWETPATVPALAGTVAGVAGSEAWSAGGPYVYVTGAVAVDAGWAASVGGSPEGRAALRGVLVHELAHVVGLGHVDDPGELMSPHGSATGRLGPGDRSGLARLGRGACEPGL</sequence>
<evidence type="ECO:0000313" key="7">
    <source>
        <dbReference type="Proteomes" id="UP000198857"/>
    </source>
</evidence>
<keyword evidence="7" id="KW-1185">Reference proteome</keyword>
<dbReference type="InterPro" id="IPR024079">
    <property type="entry name" value="MetalloPept_cat_dom_sf"/>
</dbReference>
<evidence type="ECO:0000313" key="6">
    <source>
        <dbReference type="EMBL" id="SFP66759.1"/>
    </source>
</evidence>
<dbReference type="OrthoDB" id="4297752at2"/>
<keyword evidence="1" id="KW-0645">Protease</keyword>
<dbReference type="AlphaFoldDB" id="A0A1I5S7U5"/>
<dbReference type="RefSeq" id="WP_091112967.1">
    <property type="nucleotide sequence ID" value="NZ_FOWQ01000007.1"/>
</dbReference>
<keyword evidence="3" id="KW-0378">Hydrolase</keyword>
<dbReference type="Pfam" id="PF00413">
    <property type="entry name" value="Peptidase_M10"/>
    <property type="match status" value="1"/>
</dbReference>
<name>A0A1I5S7U5_9ACTN</name>
<dbReference type="SUPFAM" id="SSF55486">
    <property type="entry name" value="Metalloproteases ('zincins'), catalytic domain"/>
    <property type="match status" value="1"/>
</dbReference>
<dbReference type="EMBL" id="FOWQ01000007">
    <property type="protein sequence ID" value="SFP66759.1"/>
    <property type="molecule type" value="Genomic_DNA"/>
</dbReference>
<dbReference type="Gene3D" id="3.40.390.10">
    <property type="entry name" value="Collagenase (Catalytic Domain)"/>
    <property type="match status" value="1"/>
</dbReference>
<evidence type="ECO:0000256" key="4">
    <source>
        <dbReference type="ARBA" id="ARBA00022833"/>
    </source>
</evidence>
<dbReference type="GO" id="GO:0006508">
    <property type="term" value="P:proteolysis"/>
    <property type="evidence" value="ECO:0007669"/>
    <property type="project" value="UniProtKB-KW"/>
</dbReference>
<evidence type="ECO:0000256" key="3">
    <source>
        <dbReference type="ARBA" id="ARBA00022801"/>
    </source>
</evidence>